<accession>A0A0V0GTY8</accession>
<dbReference type="PANTHER" id="PTHR31225:SF221">
    <property type="entry name" value="(-)-GERMACRENE D SYNTHASE"/>
    <property type="match status" value="1"/>
</dbReference>
<dbReference type="InterPro" id="IPR008930">
    <property type="entry name" value="Terpenoid_cyclase/PrenylTrfase"/>
</dbReference>
<evidence type="ECO:0000259" key="4">
    <source>
        <dbReference type="Pfam" id="PF01397"/>
    </source>
</evidence>
<keyword evidence="3" id="KW-0456">Lyase</keyword>
<proteinExistence type="predicted"/>
<dbReference type="InterPro" id="IPR008949">
    <property type="entry name" value="Isoprenoid_synthase_dom_sf"/>
</dbReference>
<dbReference type="Pfam" id="PF01397">
    <property type="entry name" value="Terpene_synth"/>
    <property type="match status" value="1"/>
</dbReference>
<evidence type="ECO:0000256" key="2">
    <source>
        <dbReference type="ARBA" id="ARBA00004721"/>
    </source>
</evidence>
<dbReference type="Gene3D" id="1.10.600.10">
    <property type="entry name" value="Farnesyl Diphosphate Synthase"/>
    <property type="match status" value="1"/>
</dbReference>
<evidence type="ECO:0000256" key="3">
    <source>
        <dbReference type="ARBA" id="ARBA00023239"/>
    </source>
</evidence>
<evidence type="ECO:0000313" key="5">
    <source>
        <dbReference type="EMBL" id="JAP11589.1"/>
    </source>
</evidence>
<comment type="pathway">
    <text evidence="2">Secondary metabolite biosynthesis; terpenoid biosynthesis.</text>
</comment>
<dbReference type="InterPro" id="IPR001906">
    <property type="entry name" value="Terpene_synth_N"/>
</dbReference>
<dbReference type="GO" id="GO:0010333">
    <property type="term" value="F:terpene synthase activity"/>
    <property type="evidence" value="ECO:0007669"/>
    <property type="project" value="InterPro"/>
</dbReference>
<dbReference type="InterPro" id="IPR050148">
    <property type="entry name" value="Terpene_synthase-like"/>
</dbReference>
<protein>
    <submittedName>
        <fullName evidence="5">Putative ovule protein</fullName>
    </submittedName>
</protein>
<dbReference type="AlphaFoldDB" id="A0A0V0GTY8"/>
<dbReference type="EMBL" id="GEDG01031062">
    <property type="protein sequence ID" value="JAP11589.1"/>
    <property type="molecule type" value="Transcribed_RNA"/>
</dbReference>
<evidence type="ECO:0000256" key="1">
    <source>
        <dbReference type="ARBA" id="ARBA00001946"/>
    </source>
</evidence>
<comment type="cofactor">
    <cofactor evidence="1">
        <name>Mg(2+)</name>
        <dbReference type="ChEBI" id="CHEBI:18420"/>
    </cofactor>
</comment>
<dbReference type="InterPro" id="IPR036965">
    <property type="entry name" value="Terpene_synth_N_sf"/>
</dbReference>
<feature type="non-terminal residue" evidence="5">
    <location>
        <position position="173"/>
    </location>
</feature>
<dbReference type="SUPFAM" id="SSF48239">
    <property type="entry name" value="Terpenoid cyclases/Protein prenyltransferases"/>
    <property type="match status" value="1"/>
</dbReference>
<dbReference type="GO" id="GO:0016114">
    <property type="term" value="P:terpenoid biosynthetic process"/>
    <property type="evidence" value="ECO:0007669"/>
    <property type="project" value="InterPro"/>
</dbReference>
<dbReference type="Gene3D" id="1.50.10.130">
    <property type="entry name" value="Terpene synthase, N-terminal domain"/>
    <property type="match status" value="1"/>
</dbReference>
<sequence>MESLPVGVQDAVPRRSANYHKSIWGDYFLHNTSDSMKIHPREREQVQDRKEEVRRMLIAIPNTSLEKLELIDKIQRSEVSYHFEEEIEASLRMIYEAYYECNNIFGDDNLYVVALGFRLLRQQGYFVSSDVFEKFKDSEGNFEKALTTHVPVMLSFYEATHLRVHGEDILEQA</sequence>
<feature type="domain" description="Terpene synthase N-terminal" evidence="4">
    <location>
        <begin position="23"/>
        <end position="173"/>
    </location>
</feature>
<reference evidence="5" key="1">
    <citation type="submission" date="2015-12" db="EMBL/GenBank/DDBJ databases">
        <title>Gene expression during late stages of embryo sac development: a critical building block for successful pollen-pistil interactions.</title>
        <authorList>
            <person name="Liu Y."/>
            <person name="Joly V."/>
            <person name="Sabar M."/>
            <person name="Matton D.P."/>
        </authorList>
    </citation>
    <scope>NUCLEOTIDE SEQUENCE</scope>
</reference>
<name>A0A0V0GTY8_SOLCH</name>
<organism evidence="5">
    <name type="scientific">Solanum chacoense</name>
    <name type="common">Chaco potato</name>
    <dbReference type="NCBI Taxonomy" id="4108"/>
    <lineage>
        <taxon>Eukaryota</taxon>
        <taxon>Viridiplantae</taxon>
        <taxon>Streptophyta</taxon>
        <taxon>Embryophyta</taxon>
        <taxon>Tracheophyta</taxon>
        <taxon>Spermatophyta</taxon>
        <taxon>Magnoliopsida</taxon>
        <taxon>eudicotyledons</taxon>
        <taxon>Gunneridae</taxon>
        <taxon>Pentapetalae</taxon>
        <taxon>asterids</taxon>
        <taxon>lamiids</taxon>
        <taxon>Solanales</taxon>
        <taxon>Solanaceae</taxon>
        <taxon>Solanoideae</taxon>
        <taxon>Solaneae</taxon>
        <taxon>Solanum</taxon>
    </lineage>
</organism>
<dbReference type="PANTHER" id="PTHR31225">
    <property type="entry name" value="OS04G0344100 PROTEIN-RELATED"/>
    <property type="match status" value="1"/>
</dbReference>